<dbReference type="OrthoDB" id="9815002at2"/>
<dbReference type="SUPFAM" id="SSF53955">
    <property type="entry name" value="Lysozyme-like"/>
    <property type="match status" value="1"/>
</dbReference>
<evidence type="ECO:0000256" key="1">
    <source>
        <dbReference type="ARBA" id="ARBA00007734"/>
    </source>
</evidence>
<protein>
    <submittedName>
        <fullName evidence="5">Soluble lytic murein transglycosylase</fullName>
    </submittedName>
</protein>
<proteinExistence type="inferred from homology"/>
<sequence length="781" mass="86092">MGFFGVSFSIRGLRWVRLVGVAGLALAIGLPCGLDAQTRPKKKPVARSGKASAKKAPTRKGGVKAGHKPAGNAAAEAASAKASAQSARLTSAFVASAQLRPMAQQLSSTRSSAAYSGVLGYAQAHTGEASATAYLALGHSYTLDHRYGDAVEAYKLAGVRGDVLDDYADYLGAQSAVQAGRGSDAYGLLDHFADRHPDSIFVNNAPVLLANAYLQQQNPAGAVKVLTPLIGSAQADHPDFEYTLGRAYQLSGDRSHAIPLFRAIFVGQPLTPEAAQARTQLLAMGAPPSAAERKIHADQLFNAKHYSEAMAEYNAVRNDSSLSVADKDALEIYTAVCQLKLKHLGRRDVEKLPVTNDDSAALKLYLFAEISRTEKNRTEHDDIINRMVKEHPQSRWLEEALYSGGNMYLLTHDAPQAIFHYKLLVERFPNSVYAPSAHWRAAWLNYRLRNYSEAARLMDEQILRYSAGIEAPTALYWRGRIYEDEERNFGQAVNYYRALSDAYSNYYYGELARQRIAVLGKQAATPPSNVLSYVRKLQVPPLTGAVPENDPHYIKAKLLANAALNEYIGPEIQASPTANQWGALAQAQIYASYGEYTRALQSMKHSGISFFTLPFGQVPVEYWRLMFPQPYWQEIVADAQKNGLDPYLVASLIRQESEFNPGAVSPAHAYGLMQLLPSVGKENARREGMKGFQTNMLLNPATNIDLGTRNLKSVLDRFGGQPEYALAAYNAGDVPVRQWMALGNYKDVAEYVESIPYTETREYVQAILRNREMYRALYPTH</sequence>
<dbReference type="PANTHER" id="PTHR37423">
    <property type="entry name" value="SOLUBLE LYTIC MUREIN TRANSGLYCOSYLASE-RELATED"/>
    <property type="match status" value="1"/>
</dbReference>
<dbReference type="PROSITE" id="PS00922">
    <property type="entry name" value="TRANSGLYCOSYLASE"/>
    <property type="match status" value="1"/>
</dbReference>
<dbReference type="EMBL" id="FZOU01000001">
    <property type="protein sequence ID" value="SNS47485.1"/>
    <property type="molecule type" value="Genomic_DNA"/>
</dbReference>
<feature type="compositionally biased region" description="Basic residues" evidence="3">
    <location>
        <begin position="52"/>
        <end position="67"/>
    </location>
</feature>
<dbReference type="Pfam" id="PF01464">
    <property type="entry name" value="SLT"/>
    <property type="match status" value="1"/>
</dbReference>
<name>A0A239ES57_9BACT</name>
<dbReference type="SUPFAM" id="SSF48452">
    <property type="entry name" value="TPR-like"/>
    <property type="match status" value="1"/>
</dbReference>
<evidence type="ECO:0000259" key="4">
    <source>
        <dbReference type="Pfam" id="PF01464"/>
    </source>
</evidence>
<organism evidence="5 6">
    <name type="scientific">Granulicella rosea</name>
    <dbReference type="NCBI Taxonomy" id="474952"/>
    <lineage>
        <taxon>Bacteria</taxon>
        <taxon>Pseudomonadati</taxon>
        <taxon>Acidobacteriota</taxon>
        <taxon>Terriglobia</taxon>
        <taxon>Terriglobales</taxon>
        <taxon>Acidobacteriaceae</taxon>
        <taxon>Granulicella</taxon>
    </lineage>
</organism>
<dbReference type="GO" id="GO:0016020">
    <property type="term" value="C:membrane"/>
    <property type="evidence" value="ECO:0007669"/>
    <property type="project" value="InterPro"/>
</dbReference>
<dbReference type="PANTHER" id="PTHR37423:SF2">
    <property type="entry name" value="MEMBRANE-BOUND LYTIC MUREIN TRANSGLYCOSYLASE C"/>
    <property type="match status" value="1"/>
</dbReference>
<dbReference type="SUPFAM" id="SSF48435">
    <property type="entry name" value="Bacterial muramidases"/>
    <property type="match status" value="1"/>
</dbReference>
<comment type="similarity">
    <text evidence="1">Belongs to the transglycosylase Slt family.</text>
</comment>
<dbReference type="AlphaFoldDB" id="A0A239ES57"/>
<dbReference type="Proteomes" id="UP000198356">
    <property type="component" value="Unassembled WGS sequence"/>
</dbReference>
<dbReference type="InterPro" id="IPR008939">
    <property type="entry name" value="Lytic_TGlycosylase_superhlx_U"/>
</dbReference>
<accession>A0A239ES57</accession>
<evidence type="ECO:0000256" key="2">
    <source>
        <dbReference type="ARBA" id="ARBA00022729"/>
    </source>
</evidence>
<dbReference type="InterPro" id="IPR008258">
    <property type="entry name" value="Transglycosylase_SLT_dom_1"/>
</dbReference>
<reference evidence="5 6" key="1">
    <citation type="submission" date="2017-06" db="EMBL/GenBank/DDBJ databases">
        <authorList>
            <person name="Kim H.J."/>
            <person name="Triplett B.A."/>
        </authorList>
    </citation>
    <scope>NUCLEOTIDE SEQUENCE [LARGE SCALE GENOMIC DNA]</scope>
    <source>
        <strain evidence="5 6">DSM 18704</strain>
    </source>
</reference>
<dbReference type="CDD" id="cd13401">
    <property type="entry name" value="Slt70-like"/>
    <property type="match status" value="1"/>
</dbReference>
<feature type="compositionally biased region" description="Low complexity" evidence="3">
    <location>
        <begin position="68"/>
        <end position="77"/>
    </location>
</feature>
<evidence type="ECO:0000313" key="5">
    <source>
        <dbReference type="EMBL" id="SNS47485.1"/>
    </source>
</evidence>
<keyword evidence="6" id="KW-1185">Reference proteome</keyword>
<evidence type="ECO:0000313" key="6">
    <source>
        <dbReference type="Proteomes" id="UP000198356"/>
    </source>
</evidence>
<feature type="domain" description="Transglycosylase SLT" evidence="4">
    <location>
        <begin position="637"/>
        <end position="742"/>
    </location>
</feature>
<dbReference type="GO" id="GO:0008933">
    <property type="term" value="F:peptidoglycan lytic transglycosylase activity"/>
    <property type="evidence" value="ECO:0007669"/>
    <property type="project" value="InterPro"/>
</dbReference>
<dbReference type="InterPro" id="IPR023346">
    <property type="entry name" value="Lysozyme-like_dom_sf"/>
</dbReference>
<dbReference type="Gene3D" id="1.25.40.10">
    <property type="entry name" value="Tetratricopeptide repeat domain"/>
    <property type="match status" value="2"/>
</dbReference>
<dbReference type="InterPro" id="IPR000189">
    <property type="entry name" value="Transglyc_AS"/>
</dbReference>
<gene>
    <name evidence="5" type="ORF">SAMN05421770_1011131</name>
</gene>
<dbReference type="GO" id="GO:0004553">
    <property type="term" value="F:hydrolase activity, hydrolyzing O-glycosyl compounds"/>
    <property type="evidence" value="ECO:0007669"/>
    <property type="project" value="InterPro"/>
</dbReference>
<evidence type="ECO:0000256" key="3">
    <source>
        <dbReference type="SAM" id="MobiDB-lite"/>
    </source>
</evidence>
<feature type="region of interest" description="Disordered" evidence="3">
    <location>
        <begin position="37"/>
        <end position="77"/>
    </location>
</feature>
<dbReference type="GO" id="GO:0000270">
    <property type="term" value="P:peptidoglycan metabolic process"/>
    <property type="evidence" value="ECO:0007669"/>
    <property type="project" value="InterPro"/>
</dbReference>
<keyword evidence="2" id="KW-0732">Signal</keyword>
<dbReference type="Gene3D" id="1.10.530.10">
    <property type="match status" value="1"/>
</dbReference>
<dbReference type="GO" id="GO:0042597">
    <property type="term" value="C:periplasmic space"/>
    <property type="evidence" value="ECO:0007669"/>
    <property type="project" value="InterPro"/>
</dbReference>
<dbReference type="InterPro" id="IPR011990">
    <property type="entry name" value="TPR-like_helical_dom_sf"/>
</dbReference>